<evidence type="ECO:0000256" key="5">
    <source>
        <dbReference type="ARBA" id="ARBA00023136"/>
    </source>
</evidence>
<keyword evidence="6" id="KW-0175">Coiled coil</keyword>
<evidence type="ECO:0000313" key="10">
    <source>
        <dbReference type="Proteomes" id="UP000525078"/>
    </source>
</evidence>
<evidence type="ECO:0000256" key="6">
    <source>
        <dbReference type="SAM" id="Coils"/>
    </source>
</evidence>
<keyword evidence="3 7" id="KW-0812">Transmembrane</keyword>
<comment type="subcellular location">
    <subcellularLocation>
        <location evidence="1">Cell membrane</location>
        <topology evidence="1">Multi-pass membrane protein</topology>
    </subcellularLocation>
</comment>
<name>A0A7J6EJY2_CANSA</name>
<dbReference type="AlphaFoldDB" id="A0A7J6EJY2"/>
<dbReference type="Pfam" id="PF13515">
    <property type="entry name" value="FUSC_2"/>
    <property type="match status" value="1"/>
</dbReference>
<dbReference type="InterPro" id="IPR049453">
    <property type="entry name" value="Memb_transporter_dom"/>
</dbReference>
<keyword evidence="2" id="KW-1003">Cell membrane</keyword>
<comment type="caution">
    <text evidence="9">The sequence shown here is derived from an EMBL/GenBank/DDBJ whole genome shotgun (WGS) entry which is preliminary data.</text>
</comment>
<feature type="transmembrane region" description="Helical" evidence="7">
    <location>
        <begin position="399"/>
        <end position="419"/>
    </location>
</feature>
<protein>
    <recommendedName>
        <fullName evidence="8">Integral membrane bound transporter domain-containing protein</fullName>
    </recommendedName>
</protein>
<keyword evidence="5 7" id="KW-0472">Membrane</keyword>
<feature type="domain" description="Integral membrane bound transporter" evidence="8">
    <location>
        <begin position="411"/>
        <end position="539"/>
    </location>
</feature>
<dbReference type="Proteomes" id="UP000525078">
    <property type="component" value="Unassembled WGS sequence"/>
</dbReference>
<feature type="transmembrane region" description="Helical" evidence="7">
    <location>
        <begin position="156"/>
        <end position="175"/>
    </location>
</feature>
<proteinExistence type="predicted"/>
<dbReference type="PANTHER" id="PTHR30509">
    <property type="entry name" value="P-HYDROXYBENZOIC ACID EFFLUX PUMP SUBUNIT-RELATED"/>
    <property type="match status" value="1"/>
</dbReference>
<feature type="transmembrane region" description="Helical" evidence="7">
    <location>
        <begin position="128"/>
        <end position="144"/>
    </location>
</feature>
<feature type="coiled-coil region" evidence="6">
    <location>
        <begin position="575"/>
        <end position="602"/>
    </location>
</feature>
<evidence type="ECO:0000313" key="9">
    <source>
        <dbReference type="EMBL" id="KAF4358674.1"/>
    </source>
</evidence>
<evidence type="ECO:0000256" key="4">
    <source>
        <dbReference type="ARBA" id="ARBA00022989"/>
    </source>
</evidence>
<evidence type="ECO:0000256" key="1">
    <source>
        <dbReference type="ARBA" id="ARBA00004651"/>
    </source>
</evidence>
<organism evidence="9 10">
    <name type="scientific">Cannabis sativa</name>
    <name type="common">Hemp</name>
    <name type="synonym">Marijuana</name>
    <dbReference type="NCBI Taxonomy" id="3483"/>
    <lineage>
        <taxon>Eukaryota</taxon>
        <taxon>Viridiplantae</taxon>
        <taxon>Streptophyta</taxon>
        <taxon>Embryophyta</taxon>
        <taxon>Tracheophyta</taxon>
        <taxon>Spermatophyta</taxon>
        <taxon>Magnoliopsida</taxon>
        <taxon>eudicotyledons</taxon>
        <taxon>Gunneridae</taxon>
        <taxon>Pentapetalae</taxon>
        <taxon>rosids</taxon>
        <taxon>fabids</taxon>
        <taxon>Rosales</taxon>
        <taxon>Cannabaceae</taxon>
        <taxon>Cannabis</taxon>
    </lineage>
</organism>
<keyword evidence="4 7" id="KW-1133">Transmembrane helix</keyword>
<evidence type="ECO:0000256" key="2">
    <source>
        <dbReference type="ARBA" id="ARBA00022475"/>
    </source>
</evidence>
<dbReference type="EMBL" id="JAATIP010000222">
    <property type="protein sequence ID" value="KAF4358674.1"/>
    <property type="molecule type" value="Genomic_DNA"/>
</dbReference>
<gene>
    <name evidence="9" type="ORF">F8388_005614</name>
</gene>
<evidence type="ECO:0000259" key="8">
    <source>
        <dbReference type="Pfam" id="PF13515"/>
    </source>
</evidence>
<sequence length="820" mass="91353">MVSFFDHTDRARATLLTCLAAAFRTAIACSIVACTTLYGPESFRSVVRFPAFSYVTVILVVTDATLGDTLRGCWLGLHATVQSLGPAMLSLWLIGPSRFSESVTALAVALGAFVVALPESTHLISKRIALGQIVIVYVVGFINGELDEAVMHPLRVAASTGVGLSACVLALLLPFPRLAFKEVKHNCHLYGENASKRLNNFVKAYTAEDKTTALESISQAKTLAATGTKLIQNIKRFQESMRWERPPLRCLKPSSILMNPGDKMQDLEVPLRGLEMALKTTTSFPVKNLTGELRDGLVVMENNMNLGTVGSLHLNESFTVPESVEEDKNFLQTLPKDLPPTHQELPSFFFLFCMKLLHIKKLATKTIKPSTPGQKASTDRDDDSIWAYIFPKLSSNQRLMYAFKCSFSLGLAVFFGLFYSRANGFWAGLPVAISLSAGREPTFRVANLKAQGTVLGTIYGVLVWFLFSNILPLRLFSLLPWFIFTGFLQRSRMYGQAGGISAIIGAILVLGREGFGPPSQFAIARIVETFIGLSCSILVDLLFQPTRASTLTKVHLSKSLDTLNECIGSLSTSTKALLEENRKKLKMNIRELENFISEAELEPNFWFVPFPSGSYGKLTNSLSKMVDLLDFSAHALGFLHQYYYSNDHDNEIMIKIDGDVDLFKKLVCSSVTCFQEVSLIKSLPILEEEFEKNKMPHDVEMGKYSNNDNFSNTQLNEEEVDMILGSYLQHSREVIEKINNDDNNNNKQQVVVANNDHYGEKMIKSQMATLSLSALGFCISRFMKETKEIEVEMKEVVQWENPSSRVDLYNISCMIRALKK</sequence>
<feature type="transmembrane region" description="Helical" evidence="7">
    <location>
        <begin position="458"/>
        <end position="481"/>
    </location>
</feature>
<evidence type="ECO:0000256" key="3">
    <source>
        <dbReference type="ARBA" id="ARBA00022692"/>
    </source>
</evidence>
<feature type="transmembrane region" description="Helical" evidence="7">
    <location>
        <begin position="99"/>
        <end position="116"/>
    </location>
</feature>
<evidence type="ECO:0000256" key="7">
    <source>
        <dbReference type="SAM" id="Phobius"/>
    </source>
</evidence>
<feature type="transmembrane region" description="Helical" evidence="7">
    <location>
        <begin position="46"/>
        <end position="66"/>
    </location>
</feature>
<feature type="transmembrane region" description="Helical" evidence="7">
    <location>
        <begin position="73"/>
        <end position="93"/>
    </location>
</feature>
<feature type="transmembrane region" description="Helical" evidence="7">
    <location>
        <begin position="493"/>
        <end position="510"/>
    </location>
</feature>
<dbReference type="PANTHER" id="PTHR30509:SF9">
    <property type="entry name" value="MULTIDRUG RESISTANCE PROTEIN MDTO"/>
    <property type="match status" value="1"/>
</dbReference>
<accession>A0A7J6EJY2</accession>
<feature type="transmembrane region" description="Helical" evidence="7">
    <location>
        <begin position="522"/>
        <end position="543"/>
    </location>
</feature>
<dbReference type="GO" id="GO:0005886">
    <property type="term" value="C:plasma membrane"/>
    <property type="evidence" value="ECO:0007669"/>
    <property type="project" value="UniProtKB-SubCell"/>
</dbReference>
<reference evidence="9 10" key="1">
    <citation type="journal article" date="2020" name="bioRxiv">
        <title>Sequence and annotation of 42 cannabis genomes reveals extensive copy number variation in cannabinoid synthesis and pathogen resistance genes.</title>
        <authorList>
            <person name="Mckernan K.J."/>
            <person name="Helbert Y."/>
            <person name="Kane L.T."/>
            <person name="Ebling H."/>
            <person name="Zhang L."/>
            <person name="Liu B."/>
            <person name="Eaton Z."/>
            <person name="Mclaughlin S."/>
            <person name="Kingan S."/>
            <person name="Baybayan P."/>
            <person name="Concepcion G."/>
            <person name="Jordan M."/>
            <person name="Riva A."/>
            <person name="Barbazuk W."/>
            <person name="Harkins T."/>
        </authorList>
    </citation>
    <scope>NUCLEOTIDE SEQUENCE [LARGE SCALE GENOMIC DNA]</scope>
    <source>
        <strain evidence="10">cv. Jamaican Lion 4</strain>
        <tissue evidence="9">Leaf</tissue>
    </source>
</reference>